<proteinExistence type="predicted"/>
<evidence type="ECO:0000313" key="2">
    <source>
        <dbReference type="Proteomes" id="UP000274822"/>
    </source>
</evidence>
<accession>A0A433QCH0</accession>
<dbReference type="SUPFAM" id="SSF53335">
    <property type="entry name" value="S-adenosyl-L-methionine-dependent methyltransferases"/>
    <property type="match status" value="1"/>
</dbReference>
<keyword evidence="2" id="KW-1185">Reference proteome</keyword>
<dbReference type="InterPro" id="IPR029063">
    <property type="entry name" value="SAM-dependent_MTases_sf"/>
</dbReference>
<dbReference type="Proteomes" id="UP000274822">
    <property type="component" value="Unassembled WGS sequence"/>
</dbReference>
<dbReference type="EMBL" id="RBNJ01008310">
    <property type="protein sequence ID" value="RUS27473.1"/>
    <property type="molecule type" value="Genomic_DNA"/>
</dbReference>
<reference evidence="1 2" key="1">
    <citation type="journal article" date="2018" name="New Phytol.">
        <title>Phylogenomics of Endogonaceae and evolution of mycorrhizas within Mucoromycota.</title>
        <authorList>
            <person name="Chang Y."/>
            <person name="Desiro A."/>
            <person name="Na H."/>
            <person name="Sandor L."/>
            <person name="Lipzen A."/>
            <person name="Clum A."/>
            <person name="Barry K."/>
            <person name="Grigoriev I.V."/>
            <person name="Martin F.M."/>
            <person name="Stajich J.E."/>
            <person name="Smith M.E."/>
            <person name="Bonito G."/>
            <person name="Spatafora J.W."/>
        </authorList>
    </citation>
    <scope>NUCLEOTIDE SEQUENCE [LARGE SCALE GENOMIC DNA]</scope>
    <source>
        <strain evidence="1 2">AD002</strain>
    </source>
</reference>
<organism evidence="1 2">
    <name type="scientific">Jimgerdemannia flammicorona</name>
    <dbReference type="NCBI Taxonomy" id="994334"/>
    <lineage>
        <taxon>Eukaryota</taxon>
        <taxon>Fungi</taxon>
        <taxon>Fungi incertae sedis</taxon>
        <taxon>Mucoromycota</taxon>
        <taxon>Mucoromycotina</taxon>
        <taxon>Endogonomycetes</taxon>
        <taxon>Endogonales</taxon>
        <taxon>Endogonaceae</taxon>
        <taxon>Jimgerdemannia</taxon>
    </lineage>
</organism>
<protein>
    <recommendedName>
        <fullName evidence="3">Methyltransferase domain-containing protein</fullName>
    </recommendedName>
</protein>
<gene>
    <name evidence="1" type="ORF">BC938DRAFT_483202</name>
</gene>
<sequence>MNIFDTALLCRVRLFCQSVQIEPLSKCEIGLYVHVCSNFQAPVTAELDRGINVLDVGCGSGTWTIACVSNQFSPLFFIGIHDHPEFAP</sequence>
<dbReference type="Gene3D" id="3.40.50.150">
    <property type="entry name" value="Vaccinia Virus protein VP39"/>
    <property type="match status" value="1"/>
</dbReference>
<evidence type="ECO:0008006" key="3">
    <source>
        <dbReference type="Google" id="ProtNLM"/>
    </source>
</evidence>
<dbReference type="AlphaFoldDB" id="A0A433QCH0"/>
<comment type="caution">
    <text evidence="1">The sequence shown here is derived from an EMBL/GenBank/DDBJ whole genome shotgun (WGS) entry which is preliminary data.</text>
</comment>
<evidence type="ECO:0000313" key="1">
    <source>
        <dbReference type="EMBL" id="RUS27473.1"/>
    </source>
</evidence>
<name>A0A433QCH0_9FUNG</name>